<feature type="region of interest" description="Disordered" evidence="1">
    <location>
        <begin position="1"/>
        <end position="111"/>
    </location>
</feature>
<proteinExistence type="predicted"/>
<feature type="compositionally biased region" description="Basic residues" evidence="1">
    <location>
        <begin position="92"/>
        <end position="111"/>
    </location>
</feature>
<protein>
    <submittedName>
        <fullName evidence="2">Uncharacterized protein</fullName>
    </submittedName>
</protein>
<gene>
    <name evidence="2" type="ORF">LTRI10_LOCUS4565</name>
</gene>
<accession>A0AAV2CKY3</accession>
<evidence type="ECO:0000313" key="3">
    <source>
        <dbReference type="Proteomes" id="UP001497516"/>
    </source>
</evidence>
<feature type="compositionally biased region" description="Low complexity" evidence="1">
    <location>
        <begin position="18"/>
        <end position="39"/>
    </location>
</feature>
<keyword evidence="3" id="KW-1185">Reference proteome</keyword>
<dbReference type="EMBL" id="OZ034813">
    <property type="protein sequence ID" value="CAL1356899.1"/>
    <property type="molecule type" value="Genomic_DNA"/>
</dbReference>
<evidence type="ECO:0000256" key="1">
    <source>
        <dbReference type="SAM" id="MobiDB-lite"/>
    </source>
</evidence>
<feature type="compositionally biased region" description="Polar residues" evidence="1">
    <location>
        <begin position="81"/>
        <end position="91"/>
    </location>
</feature>
<sequence length="111" mass="12570">MIPRAHLDGAETRSNSEGGKSTSDGGYDSGDYGNDTSGSESKCSDEDEPELDRGYKKGDIGEANRGTFCDSRLMRRENEVQMRTSTSSPRCQTRRRHHHRETRHRWSFVSD</sequence>
<organism evidence="2 3">
    <name type="scientific">Linum trigynum</name>
    <dbReference type="NCBI Taxonomy" id="586398"/>
    <lineage>
        <taxon>Eukaryota</taxon>
        <taxon>Viridiplantae</taxon>
        <taxon>Streptophyta</taxon>
        <taxon>Embryophyta</taxon>
        <taxon>Tracheophyta</taxon>
        <taxon>Spermatophyta</taxon>
        <taxon>Magnoliopsida</taxon>
        <taxon>eudicotyledons</taxon>
        <taxon>Gunneridae</taxon>
        <taxon>Pentapetalae</taxon>
        <taxon>rosids</taxon>
        <taxon>fabids</taxon>
        <taxon>Malpighiales</taxon>
        <taxon>Linaceae</taxon>
        <taxon>Linum</taxon>
    </lineage>
</organism>
<dbReference type="AlphaFoldDB" id="A0AAV2CKY3"/>
<feature type="compositionally biased region" description="Basic and acidic residues" evidence="1">
    <location>
        <begin position="51"/>
        <end position="62"/>
    </location>
</feature>
<dbReference type="Proteomes" id="UP001497516">
    <property type="component" value="Chromosome 1"/>
</dbReference>
<reference evidence="2 3" key="1">
    <citation type="submission" date="2024-04" db="EMBL/GenBank/DDBJ databases">
        <authorList>
            <person name="Fracassetti M."/>
        </authorList>
    </citation>
    <scope>NUCLEOTIDE SEQUENCE [LARGE SCALE GENOMIC DNA]</scope>
</reference>
<evidence type="ECO:0000313" key="2">
    <source>
        <dbReference type="EMBL" id="CAL1356899.1"/>
    </source>
</evidence>
<name>A0AAV2CKY3_9ROSI</name>
<feature type="compositionally biased region" description="Basic and acidic residues" evidence="1">
    <location>
        <begin position="1"/>
        <end position="11"/>
    </location>
</feature>